<dbReference type="eggNOG" id="COG2427">
    <property type="taxonomic scope" value="Bacteria"/>
</dbReference>
<dbReference type="InterPro" id="IPR012440">
    <property type="entry name" value="DUF1641"/>
</dbReference>
<dbReference type="Pfam" id="PF07849">
    <property type="entry name" value="DUF1641"/>
    <property type="match status" value="1"/>
</dbReference>
<proteinExistence type="predicted"/>
<dbReference type="KEGG" id="dgg:DGI_1814"/>
<name>T2GBS2_MEGG1</name>
<keyword evidence="2" id="KW-1185">Reference proteome</keyword>
<dbReference type="EMBL" id="CP006585">
    <property type="protein sequence ID" value="AGW13609.1"/>
    <property type="molecule type" value="Genomic_DNA"/>
</dbReference>
<dbReference type="PATRIC" id="fig|1121448.10.peg.1782"/>
<evidence type="ECO:0000313" key="1">
    <source>
        <dbReference type="EMBL" id="AGW13609.1"/>
    </source>
</evidence>
<organism evidence="1 2">
    <name type="scientific">Megalodesulfovibrio gigas (strain ATCC 19364 / DSM 1382 / NCIMB 9332 / VKM B-1759)</name>
    <name type="common">Desulfovibrio gigas</name>
    <dbReference type="NCBI Taxonomy" id="1121448"/>
    <lineage>
        <taxon>Bacteria</taxon>
        <taxon>Pseudomonadati</taxon>
        <taxon>Thermodesulfobacteriota</taxon>
        <taxon>Desulfovibrionia</taxon>
        <taxon>Desulfovibrionales</taxon>
        <taxon>Desulfovibrionaceae</taxon>
        <taxon>Megalodesulfovibrio</taxon>
    </lineage>
</organism>
<dbReference type="RefSeq" id="WP_021760487.1">
    <property type="nucleotide sequence ID" value="NC_022444.1"/>
</dbReference>
<reference evidence="2" key="2">
    <citation type="submission" date="2013-07" db="EMBL/GenBank/DDBJ databases">
        <authorList>
            <person name="Morais-Silva F.O."/>
            <person name="Rezende A.M."/>
            <person name="Pimentel C."/>
            <person name="Resende D.M."/>
            <person name="Santos C.I."/>
            <person name="Clemente C."/>
            <person name="de Oliveira L.M."/>
            <person name="da Silva S.M."/>
            <person name="Costa D.A."/>
            <person name="Varela-Raposo A."/>
            <person name="Horacio E.C.A."/>
            <person name="Matos M."/>
            <person name="Flores O."/>
            <person name="Ruiz J.C."/>
            <person name="Rodrigues-Pousada C."/>
        </authorList>
    </citation>
    <scope>NUCLEOTIDE SEQUENCE [LARGE SCALE GENOMIC DNA]</scope>
    <source>
        <strain evidence="2">ATCC 19364 / DSM 1382 / NCIMB 9332 / VKM B-1759</strain>
    </source>
</reference>
<gene>
    <name evidence="1" type="ORF">DGI_1814</name>
</gene>
<dbReference type="Proteomes" id="UP000016587">
    <property type="component" value="Chromosome"/>
</dbReference>
<evidence type="ECO:0008006" key="3">
    <source>
        <dbReference type="Google" id="ProtNLM"/>
    </source>
</evidence>
<dbReference type="HOGENOM" id="CLU_102100_0_0_7"/>
<evidence type="ECO:0000313" key="2">
    <source>
        <dbReference type="Proteomes" id="UP000016587"/>
    </source>
</evidence>
<dbReference type="AlphaFoldDB" id="T2GBS2"/>
<dbReference type="OrthoDB" id="5451358at2"/>
<reference evidence="1 2" key="1">
    <citation type="journal article" date="2013" name="J. Bacteriol.">
        <title>Roles of HynAB and Ech, the only two hydrogenases found in the model sulfate reducer Desulfovibrio gigas.</title>
        <authorList>
            <person name="Morais-Silva F.O."/>
            <person name="Santos C.I."/>
            <person name="Rodrigues R."/>
            <person name="Pereira I.A."/>
            <person name="Rodrigues-Pousada C."/>
        </authorList>
    </citation>
    <scope>NUCLEOTIDE SEQUENCE [LARGE SCALE GENOMIC DNA]</scope>
    <source>
        <strain evidence="2">ATCC 19364 / DSM 1382 / NCIMB 9332 / VKM B-1759</strain>
    </source>
</reference>
<protein>
    <recommendedName>
        <fullName evidence="3">DUF1641 domain-containing protein</fullName>
    </recommendedName>
</protein>
<accession>T2GBS2</accession>
<dbReference type="STRING" id="1121448.DGI_1814"/>
<sequence length="215" mass="24660">MKNEDLILQKLETIEAELMEMRKSRLELQELKDDLSPLMKSSFQHLLRELGQVDHGFELEDGFLMLKRFLRNMKNIAYMLDQMENAIELFHTMEPMLKSSVHNTIRFLGTMEQRGVFRTYEAMLEVRAKVAAQYGPEDIEQMSDSFVQMLGLLKKISTPGSIAFLNKLAEMPASMNLKDAEPLGFRGMLAAMRDPELREGLGVGLQMAKSLQKLK</sequence>